<sequence length="107" mass="11967">MIRTLQRCSVSESPAGVCGSSRDRERVVGRTEPRQLPLHPSREESHLQPLLKAETEAALSSAVRSRVRRIQPEPTAKQVVTLRLIINRLVAPEVVHCENETLQKKGP</sequence>
<protein>
    <submittedName>
        <fullName evidence="2">Uncharacterized protein</fullName>
    </submittedName>
</protein>
<feature type="region of interest" description="Disordered" evidence="1">
    <location>
        <begin position="1"/>
        <end position="48"/>
    </location>
</feature>
<proteinExistence type="predicted"/>
<dbReference type="Proteomes" id="UP001187415">
    <property type="component" value="Unassembled WGS sequence"/>
</dbReference>
<dbReference type="AlphaFoldDB" id="A0AA88LMZ8"/>
<feature type="compositionally biased region" description="Polar residues" evidence="1">
    <location>
        <begin position="1"/>
        <end position="12"/>
    </location>
</feature>
<name>A0AA88LMZ8_CHASR</name>
<dbReference type="EMBL" id="JAUPFM010000020">
    <property type="protein sequence ID" value="KAK2818862.1"/>
    <property type="molecule type" value="Genomic_DNA"/>
</dbReference>
<evidence type="ECO:0000313" key="2">
    <source>
        <dbReference type="EMBL" id="KAK2818862.1"/>
    </source>
</evidence>
<gene>
    <name evidence="2" type="ORF">Q5P01_024423</name>
</gene>
<comment type="caution">
    <text evidence="2">The sequence shown here is derived from an EMBL/GenBank/DDBJ whole genome shotgun (WGS) entry which is preliminary data.</text>
</comment>
<evidence type="ECO:0000313" key="3">
    <source>
        <dbReference type="Proteomes" id="UP001187415"/>
    </source>
</evidence>
<accession>A0AA88LMZ8</accession>
<keyword evidence="3" id="KW-1185">Reference proteome</keyword>
<evidence type="ECO:0000256" key="1">
    <source>
        <dbReference type="SAM" id="MobiDB-lite"/>
    </source>
</evidence>
<organism evidence="2 3">
    <name type="scientific">Channa striata</name>
    <name type="common">Snakehead murrel</name>
    <name type="synonym">Ophicephalus striatus</name>
    <dbReference type="NCBI Taxonomy" id="64152"/>
    <lineage>
        <taxon>Eukaryota</taxon>
        <taxon>Metazoa</taxon>
        <taxon>Chordata</taxon>
        <taxon>Craniata</taxon>
        <taxon>Vertebrata</taxon>
        <taxon>Euteleostomi</taxon>
        <taxon>Actinopterygii</taxon>
        <taxon>Neopterygii</taxon>
        <taxon>Teleostei</taxon>
        <taxon>Neoteleostei</taxon>
        <taxon>Acanthomorphata</taxon>
        <taxon>Anabantaria</taxon>
        <taxon>Anabantiformes</taxon>
        <taxon>Channoidei</taxon>
        <taxon>Channidae</taxon>
        <taxon>Channa</taxon>
    </lineage>
</organism>
<feature type="compositionally biased region" description="Basic and acidic residues" evidence="1">
    <location>
        <begin position="21"/>
        <end position="33"/>
    </location>
</feature>
<reference evidence="2" key="1">
    <citation type="submission" date="2023-07" db="EMBL/GenBank/DDBJ databases">
        <title>Chromosome-level Genome Assembly of Striped Snakehead (Channa striata).</title>
        <authorList>
            <person name="Liu H."/>
        </authorList>
    </citation>
    <scope>NUCLEOTIDE SEQUENCE</scope>
    <source>
        <strain evidence="2">Gz</strain>
        <tissue evidence="2">Muscle</tissue>
    </source>
</reference>